<feature type="region of interest" description="Disordered" evidence="1">
    <location>
        <begin position="62"/>
        <end position="81"/>
    </location>
</feature>
<accession>A0ABW0EPV1</accession>
<evidence type="ECO:0000259" key="2">
    <source>
        <dbReference type="Pfam" id="PF14472"/>
    </source>
</evidence>
<evidence type="ECO:0000313" key="3">
    <source>
        <dbReference type="EMBL" id="MFC5288348.1"/>
    </source>
</evidence>
<protein>
    <submittedName>
        <fullName evidence="3">DUF4429 domain-containing protein</fullName>
    </submittedName>
</protein>
<evidence type="ECO:0000313" key="4">
    <source>
        <dbReference type="Proteomes" id="UP001596157"/>
    </source>
</evidence>
<proteinExistence type="predicted"/>
<dbReference type="Proteomes" id="UP001596157">
    <property type="component" value="Unassembled WGS sequence"/>
</dbReference>
<keyword evidence="4" id="KW-1185">Reference proteome</keyword>
<sequence length="282" mass="29635">MVVGSIAVASKDGTWTFDFDSVRITPPSGAHPLRAGLGEVMVPLAAVHTVAWEPARKGGVLRLHPRPGADPLRQATAGRLPDSADPLRLSVGPDATATAAALADAVRDARELAGVGDGPVTEYLLPGPRVPLSVSGEDGSAAFDGERVRIEWGWAAEKVKRSSGPRELALSAVESVEWTPSFVRFRVPGQPVPEPAHDVNCLKLWGMKKDVGHSALLAAAVTARLPHPHAAPAAATEPAPATGDADPDVVLRRLRELGELRCDGVLTEEEFAEAKTKLLGKL</sequence>
<organism evidence="3 4">
    <name type="scientific">Actinokineospora guangxiensis</name>
    <dbReference type="NCBI Taxonomy" id="1490288"/>
    <lineage>
        <taxon>Bacteria</taxon>
        <taxon>Bacillati</taxon>
        <taxon>Actinomycetota</taxon>
        <taxon>Actinomycetes</taxon>
        <taxon>Pseudonocardiales</taxon>
        <taxon>Pseudonocardiaceae</taxon>
        <taxon>Actinokineospora</taxon>
    </lineage>
</organism>
<feature type="domain" description="DUF4429" evidence="2">
    <location>
        <begin position="15"/>
        <end position="107"/>
    </location>
</feature>
<dbReference type="Pfam" id="PF14472">
    <property type="entry name" value="DUF4429"/>
    <property type="match status" value="2"/>
</dbReference>
<dbReference type="RefSeq" id="WP_378248200.1">
    <property type="nucleotide sequence ID" value="NZ_JBHSKF010000006.1"/>
</dbReference>
<dbReference type="EMBL" id="JBHSKF010000006">
    <property type="protein sequence ID" value="MFC5288348.1"/>
    <property type="molecule type" value="Genomic_DNA"/>
</dbReference>
<name>A0ABW0EPV1_9PSEU</name>
<reference evidence="4" key="1">
    <citation type="journal article" date="2019" name="Int. J. Syst. Evol. Microbiol.">
        <title>The Global Catalogue of Microorganisms (GCM) 10K type strain sequencing project: providing services to taxonomists for standard genome sequencing and annotation.</title>
        <authorList>
            <consortium name="The Broad Institute Genomics Platform"/>
            <consortium name="The Broad Institute Genome Sequencing Center for Infectious Disease"/>
            <person name="Wu L."/>
            <person name="Ma J."/>
        </authorList>
    </citation>
    <scope>NUCLEOTIDE SEQUENCE [LARGE SCALE GENOMIC DNA]</scope>
    <source>
        <strain evidence="4">CCUG 59778</strain>
    </source>
</reference>
<dbReference type="InterPro" id="IPR027860">
    <property type="entry name" value="DUF4429"/>
</dbReference>
<gene>
    <name evidence="3" type="ORF">ACFPM7_14905</name>
</gene>
<comment type="caution">
    <text evidence="3">The sequence shown here is derived from an EMBL/GenBank/DDBJ whole genome shotgun (WGS) entry which is preliminary data.</text>
</comment>
<feature type="domain" description="DUF4429" evidence="2">
    <location>
        <begin position="142"/>
        <end position="222"/>
    </location>
</feature>
<evidence type="ECO:0000256" key="1">
    <source>
        <dbReference type="SAM" id="MobiDB-lite"/>
    </source>
</evidence>